<evidence type="ECO:0000256" key="4">
    <source>
        <dbReference type="ARBA" id="ARBA00022989"/>
    </source>
</evidence>
<gene>
    <name evidence="9" type="ORF">FM105_00970</name>
</gene>
<dbReference type="GO" id="GO:0016020">
    <property type="term" value="C:membrane"/>
    <property type="evidence" value="ECO:0007669"/>
    <property type="project" value="UniProtKB-SubCell"/>
</dbReference>
<evidence type="ECO:0000256" key="6">
    <source>
        <dbReference type="ARBA" id="ARBA00023180"/>
    </source>
</evidence>
<dbReference type="InterPro" id="IPR050932">
    <property type="entry name" value="TM2D1-3-like"/>
</dbReference>
<feature type="transmembrane region" description="Helical" evidence="7">
    <location>
        <begin position="74"/>
        <end position="96"/>
    </location>
</feature>
<evidence type="ECO:0000256" key="2">
    <source>
        <dbReference type="ARBA" id="ARBA00022692"/>
    </source>
</evidence>
<name>A0A1X6WWI6_9MICO</name>
<protein>
    <recommendedName>
        <fullName evidence="8">TM2 domain-containing protein</fullName>
    </recommendedName>
</protein>
<evidence type="ECO:0000259" key="8">
    <source>
        <dbReference type="Pfam" id="PF05154"/>
    </source>
</evidence>
<feature type="domain" description="TM2" evidence="8">
    <location>
        <begin position="1"/>
        <end position="50"/>
    </location>
</feature>
<dbReference type="Pfam" id="PF05154">
    <property type="entry name" value="TM2"/>
    <property type="match status" value="1"/>
</dbReference>
<sequence length="105" mass="11272">MNKSYLVTWALAQFLGTLGIDRFYLGKIGTGILKLITAGGFGIWALIDLIMVLTGNTRDKNGQPLEGFEQHKKVTRIVTIALLVLGLLSGGCSAMLTAGNVTEMM</sequence>
<proteinExistence type="predicted"/>
<dbReference type="PANTHER" id="PTHR21016:SF7">
    <property type="entry name" value="TM2 DOMAIN-CONTAINING PROTEIN 3"/>
    <property type="match status" value="1"/>
</dbReference>
<keyword evidence="5 7" id="KW-0472">Membrane</keyword>
<dbReference type="PANTHER" id="PTHR21016">
    <property type="entry name" value="BETA-AMYLOID BINDING PROTEIN-RELATED"/>
    <property type="match status" value="1"/>
</dbReference>
<dbReference type="Proteomes" id="UP000196581">
    <property type="component" value="Unassembled WGS sequence"/>
</dbReference>
<keyword evidence="6" id="KW-0325">Glycoprotein</keyword>
<keyword evidence="2 7" id="KW-0812">Transmembrane</keyword>
<dbReference type="EMBL" id="FWFF01000001">
    <property type="protein sequence ID" value="SLM88926.1"/>
    <property type="molecule type" value="Genomic_DNA"/>
</dbReference>
<feature type="transmembrane region" description="Helical" evidence="7">
    <location>
        <begin position="35"/>
        <end position="53"/>
    </location>
</feature>
<accession>A0A1X6WWI6</accession>
<evidence type="ECO:0000313" key="9">
    <source>
        <dbReference type="EMBL" id="SLM88926.1"/>
    </source>
</evidence>
<evidence type="ECO:0000256" key="7">
    <source>
        <dbReference type="SAM" id="Phobius"/>
    </source>
</evidence>
<dbReference type="AlphaFoldDB" id="A0A1X6WWI6"/>
<evidence type="ECO:0000256" key="5">
    <source>
        <dbReference type="ARBA" id="ARBA00023136"/>
    </source>
</evidence>
<keyword evidence="4 7" id="KW-1133">Transmembrane helix</keyword>
<evidence type="ECO:0000313" key="10">
    <source>
        <dbReference type="Proteomes" id="UP000196581"/>
    </source>
</evidence>
<evidence type="ECO:0000256" key="1">
    <source>
        <dbReference type="ARBA" id="ARBA00004141"/>
    </source>
</evidence>
<reference evidence="10" key="1">
    <citation type="submission" date="2017-02" db="EMBL/GenBank/DDBJ databases">
        <authorList>
            <person name="Dridi B."/>
        </authorList>
    </citation>
    <scope>NUCLEOTIDE SEQUENCE [LARGE SCALE GENOMIC DNA]</scope>
    <source>
        <strain evidence="10">B Co 03.10</strain>
    </source>
</reference>
<comment type="subcellular location">
    <subcellularLocation>
        <location evidence="1">Membrane</location>
        <topology evidence="1">Multi-pass membrane protein</topology>
    </subcellularLocation>
</comment>
<evidence type="ECO:0000256" key="3">
    <source>
        <dbReference type="ARBA" id="ARBA00022729"/>
    </source>
</evidence>
<dbReference type="RefSeq" id="WP_087003321.1">
    <property type="nucleotide sequence ID" value="NZ_FWFF01000001.1"/>
</dbReference>
<dbReference type="InterPro" id="IPR007829">
    <property type="entry name" value="TM2"/>
</dbReference>
<keyword evidence="10" id="KW-1185">Reference proteome</keyword>
<keyword evidence="3" id="KW-0732">Signal</keyword>
<organism evidence="9 10">
    <name type="scientific">Brevibacterium yomogidense</name>
    <dbReference type="NCBI Taxonomy" id="946573"/>
    <lineage>
        <taxon>Bacteria</taxon>
        <taxon>Bacillati</taxon>
        <taxon>Actinomycetota</taxon>
        <taxon>Actinomycetes</taxon>
        <taxon>Micrococcales</taxon>
        <taxon>Brevibacteriaceae</taxon>
        <taxon>Brevibacterium</taxon>
    </lineage>
</organism>